<sequence>MALTTGPHTTQKCSNNWGEGLELPPKMAQIARVLDFLSNGPDKVIATKAGDSKFLKGEYLMVRDNYTRLGLAVVLNKKLCEVAKEQGCTYFFAECTSRFSAKIYIDHGGEILKTVDLAEYRDPISGEKVLKNYPESHRYISLCCFDLRTSFTTNISRL</sequence>
<dbReference type="SUPFAM" id="SSF55729">
    <property type="entry name" value="Acyl-CoA N-acyltransferases (Nat)"/>
    <property type="match status" value="1"/>
</dbReference>
<dbReference type="Gene3D" id="3.40.630.30">
    <property type="match status" value="1"/>
</dbReference>
<dbReference type="InterPro" id="IPR016181">
    <property type="entry name" value="Acyl_CoA_acyltransferase"/>
</dbReference>
<evidence type="ECO:0000313" key="1">
    <source>
        <dbReference type="EMBL" id="CAB3262662.1"/>
    </source>
</evidence>
<accession>A0A6F9DGX4</accession>
<dbReference type="PANTHER" id="PTHR20905:SF1">
    <property type="entry name" value="AT07410P-RELATED"/>
    <property type="match status" value="1"/>
</dbReference>
<reference evidence="1" key="1">
    <citation type="submission" date="2020-04" db="EMBL/GenBank/DDBJ databases">
        <authorList>
            <person name="Neveu A P."/>
        </authorList>
    </citation>
    <scope>NUCLEOTIDE SEQUENCE</scope>
    <source>
        <tissue evidence="1">Whole embryo</tissue>
    </source>
</reference>
<organism evidence="1">
    <name type="scientific">Phallusia mammillata</name>
    <dbReference type="NCBI Taxonomy" id="59560"/>
    <lineage>
        <taxon>Eukaryota</taxon>
        <taxon>Metazoa</taxon>
        <taxon>Chordata</taxon>
        <taxon>Tunicata</taxon>
        <taxon>Ascidiacea</taxon>
        <taxon>Phlebobranchia</taxon>
        <taxon>Ascidiidae</taxon>
        <taxon>Phallusia</taxon>
    </lineage>
</organism>
<dbReference type="EMBL" id="LR786800">
    <property type="protein sequence ID" value="CAB3262662.1"/>
    <property type="molecule type" value="mRNA"/>
</dbReference>
<protein>
    <submittedName>
        <fullName evidence="1">Uncharacterized protein LOC100181498</fullName>
    </submittedName>
</protein>
<name>A0A6F9DGX4_9ASCI</name>
<dbReference type="PANTHER" id="PTHR20905">
    <property type="entry name" value="N-ACETYLTRANSFERASE-RELATED"/>
    <property type="match status" value="1"/>
</dbReference>
<proteinExistence type="evidence at transcript level"/>
<dbReference type="AlphaFoldDB" id="A0A6F9DGX4"/>
<gene>
    <name evidence="1" type="primary">LOC100181498-005</name>
</gene>
<dbReference type="GO" id="GO:0008080">
    <property type="term" value="F:N-acetyltransferase activity"/>
    <property type="evidence" value="ECO:0007669"/>
    <property type="project" value="TreeGrafter"/>
</dbReference>